<gene>
    <name evidence="2" type="ORF">ILEXP_LOCUS6602</name>
</gene>
<proteinExistence type="predicted"/>
<evidence type="ECO:0000256" key="1">
    <source>
        <dbReference type="SAM" id="MobiDB-lite"/>
    </source>
</evidence>
<evidence type="ECO:0000313" key="2">
    <source>
        <dbReference type="EMBL" id="CAK9139215.1"/>
    </source>
</evidence>
<feature type="region of interest" description="Disordered" evidence="1">
    <location>
        <begin position="1"/>
        <end position="42"/>
    </location>
</feature>
<sequence length="77" mass="8379">QTAPGSPVPVGTGSRKRVEEAGLSGGEQRKKKKNDPHTKSIKTKNVTCMQQVDRPTLEPLNDVVRVIEGHDIDFGSK</sequence>
<keyword evidence="3" id="KW-1185">Reference proteome</keyword>
<comment type="caution">
    <text evidence="2">The sequence shown here is derived from an EMBL/GenBank/DDBJ whole genome shotgun (WGS) entry which is preliminary data.</text>
</comment>
<dbReference type="Proteomes" id="UP001642360">
    <property type="component" value="Unassembled WGS sequence"/>
</dbReference>
<reference evidence="2 3" key="1">
    <citation type="submission" date="2024-02" db="EMBL/GenBank/DDBJ databases">
        <authorList>
            <person name="Vignale AGUSTIN F."/>
            <person name="Sosa J E."/>
            <person name="Modenutti C."/>
        </authorList>
    </citation>
    <scope>NUCLEOTIDE SEQUENCE [LARGE SCALE GENOMIC DNA]</scope>
</reference>
<evidence type="ECO:0000313" key="3">
    <source>
        <dbReference type="Proteomes" id="UP001642360"/>
    </source>
</evidence>
<accession>A0ABC8R6N6</accession>
<protein>
    <submittedName>
        <fullName evidence="2">Uncharacterized protein</fullName>
    </submittedName>
</protein>
<feature type="compositionally biased region" description="Basic residues" evidence="1">
    <location>
        <begin position="29"/>
        <end position="42"/>
    </location>
</feature>
<feature type="non-terminal residue" evidence="2">
    <location>
        <position position="1"/>
    </location>
</feature>
<name>A0ABC8R6N6_9AQUA</name>
<dbReference type="AlphaFoldDB" id="A0ABC8R6N6"/>
<organism evidence="2 3">
    <name type="scientific">Ilex paraguariensis</name>
    <name type="common">yerba mate</name>
    <dbReference type="NCBI Taxonomy" id="185542"/>
    <lineage>
        <taxon>Eukaryota</taxon>
        <taxon>Viridiplantae</taxon>
        <taxon>Streptophyta</taxon>
        <taxon>Embryophyta</taxon>
        <taxon>Tracheophyta</taxon>
        <taxon>Spermatophyta</taxon>
        <taxon>Magnoliopsida</taxon>
        <taxon>eudicotyledons</taxon>
        <taxon>Gunneridae</taxon>
        <taxon>Pentapetalae</taxon>
        <taxon>asterids</taxon>
        <taxon>campanulids</taxon>
        <taxon>Aquifoliales</taxon>
        <taxon>Aquifoliaceae</taxon>
        <taxon>Ilex</taxon>
    </lineage>
</organism>
<dbReference type="EMBL" id="CAUOFW020000947">
    <property type="protein sequence ID" value="CAK9139215.1"/>
    <property type="molecule type" value="Genomic_DNA"/>
</dbReference>